<dbReference type="Pfam" id="PF02870">
    <property type="entry name" value="Methyltransf_1N"/>
    <property type="match status" value="1"/>
</dbReference>
<dbReference type="InterPro" id="IPR014048">
    <property type="entry name" value="MethylDNA_cys_MeTrfase_DNA-bd"/>
</dbReference>
<dbReference type="PANTHER" id="PTHR10815">
    <property type="entry name" value="METHYLATED-DNA--PROTEIN-CYSTEINE METHYLTRANSFERASE"/>
    <property type="match status" value="1"/>
</dbReference>
<name>A0AAU0UJA3_9FIRM</name>
<evidence type="ECO:0000256" key="5">
    <source>
        <dbReference type="ARBA" id="ARBA00022679"/>
    </source>
</evidence>
<dbReference type="KEGG" id="dbc:MFMK1_000083"/>
<dbReference type="GO" id="GO:0006281">
    <property type="term" value="P:DNA repair"/>
    <property type="evidence" value="ECO:0007669"/>
    <property type="project" value="UniProtKB-KW"/>
</dbReference>
<keyword evidence="7" id="KW-0234">DNA repair</keyword>
<evidence type="ECO:0000259" key="10">
    <source>
        <dbReference type="Pfam" id="PF02870"/>
    </source>
</evidence>
<dbReference type="InterPro" id="IPR036388">
    <property type="entry name" value="WH-like_DNA-bd_sf"/>
</dbReference>
<evidence type="ECO:0000256" key="4">
    <source>
        <dbReference type="ARBA" id="ARBA00022603"/>
    </source>
</evidence>
<dbReference type="InterPro" id="IPR036217">
    <property type="entry name" value="MethylDNA_cys_MeTrfase_DNAb"/>
</dbReference>
<organism evidence="11 12">
    <name type="scientific">Metallumcola ferriviriculae</name>
    <dbReference type="NCBI Taxonomy" id="3039180"/>
    <lineage>
        <taxon>Bacteria</taxon>
        <taxon>Bacillati</taxon>
        <taxon>Bacillota</taxon>
        <taxon>Clostridia</taxon>
        <taxon>Neomoorellales</taxon>
        <taxon>Desulfitibacteraceae</taxon>
        <taxon>Metallumcola</taxon>
    </lineage>
</organism>
<keyword evidence="6" id="KW-0227">DNA damage</keyword>
<evidence type="ECO:0000256" key="3">
    <source>
        <dbReference type="ARBA" id="ARBA00011918"/>
    </source>
</evidence>
<dbReference type="EMBL" id="CP121694">
    <property type="protein sequence ID" value="WRO20325.1"/>
    <property type="molecule type" value="Genomic_DNA"/>
</dbReference>
<dbReference type="InterPro" id="IPR036631">
    <property type="entry name" value="MGMT_N_sf"/>
</dbReference>
<dbReference type="SUPFAM" id="SSF46767">
    <property type="entry name" value="Methylated DNA-protein cysteine methyltransferase, C-terminal domain"/>
    <property type="match status" value="1"/>
</dbReference>
<evidence type="ECO:0000313" key="11">
    <source>
        <dbReference type="EMBL" id="WRO20325.1"/>
    </source>
</evidence>
<keyword evidence="5" id="KW-0808">Transferase</keyword>
<evidence type="ECO:0000259" key="9">
    <source>
        <dbReference type="Pfam" id="PF01035"/>
    </source>
</evidence>
<dbReference type="GO" id="GO:0003908">
    <property type="term" value="F:methylated-DNA-[protein]-cysteine S-methyltransferase activity"/>
    <property type="evidence" value="ECO:0007669"/>
    <property type="project" value="UniProtKB-EC"/>
</dbReference>
<keyword evidence="4" id="KW-0489">Methyltransferase</keyword>
<evidence type="ECO:0000256" key="1">
    <source>
        <dbReference type="ARBA" id="ARBA00001286"/>
    </source>
</evidence>
<comment type="catalytic activity">
    <reaction evidence="1">
        <text>a 4-O-methyl-thymidine in DNA + L-cysteinyl-[protein] = a thymidine in DNA + S-methyl-L-cysteinyl-[protein]</text>
        <dbReference type="Rhea" id="RHEA:53428"/>
        <dbReference type="Rhea" id="RHEA-COMP:10131"/>
        <dbReference type="Rhea" id="RHEA-COMP:10132"/>
        <dbReference type="Rhea" id="RHEA-COMP:13555"/>
        <dbReference type="Rhea" id="RHEA-COMP:13556"/>
        <dbReference type="ChEBI" id="CHEBI:29950"/>
        <dbReference type="ChEBI" id="CHEBI:82612"/>
        <dbReference type="ChEBI" id="CHEBI:137386"/>
        <dbReference type="ChEBI" id="CHEBI:137387"/>
        <dbReference type="EC" id="2.1.1.63"/>
    </reaction>
</comment>
<accession>A0AAU0UJA3</accession>
<dbReference type="AlphaFoldDB" id="A0AAU0UJA3"/>
<dbReference type="GO" id="GO:0032259">
    <property type="term" value="P:methylation"/>
    <property type="evidence" value="ECO:0007669"/>
    <property type="project" value="UniProtKB-KW"/>
</dbReference>
<evidence type="ECO:0000256" key="2">
    <source>
        <dbReference type="ARBA" id="ARBA00008711"/>
    </source>
</evidence>
<keyword evidence="12" id="KW-1185">Reference proteome</keyword>
<evidence type="ECO:0000256" key="8">
    <source>
        <dbReference type="ARBA" id="ARBA00049348"/>
    </source>
</evidence>
<comment type="catalytic activity">
    <reaction evidence="8">
        <text>a 6-O-methyl-2'-deoxyguanosine in DNA + L-cysteinyl-[protein] = S-methyl-L-cysteinyl-[protein] + a 2'-deoxyguanosine in DNA</text>
        <dbReference type="Rhea" id="RHEA:24000"/>
        <dbReference type="Rhea" id="RHEA-COMP:10131"/>
        <dbReference type="Rhea" id="RHEA-COMP:10132"/>
        <dbReference type="Rhea" id="RHEA-COMP:11367"/>
        <dbReference type="Rhea" id="RHEA-COMP:11368"/>
        <dbReference type="ChEBI" id="CHEBI:29950"/>
        <dbReference type="ChEBI" id="CHEBI:82612"/>
        <dbReference type="ChEBI" id="CHEBI:85445"/>
        <dbReference type="ChEBI" id="CHEBI:85448"/>
        <dbReference type="EC" id="2.1.1.63"/>
    </reaction>
</comment>
<dbReference type="InterPro" id="IPR001497">
    <property type="entry name" value="MethylDNA_cys_MeTrfase_AS"/>
</dbReference>
<dbReference type="FunFam" id="1.10.10.10:FF:000214">
    <property type="entry name" value="Methylated-DNA--protein-cysteine methyltransferase"/>
    <property type="match status" value="1"/>
</dbReference>
<evidence type="ECO:0000256" key="7">
    <source>
        <dbReference type="ARBA" id="ARBA00023204"/>
    </source>
</evidence>
<comment type="similarity">
    <text evidence="2">Belongs to the MGMT family.</text>
</comment>
<evidence type="ECO:0000313" key="12">
    <source>
        <dbReference type="Proteomes" id="UP001329915"/>
    </source>
</evidence>
<proteinExistence type="inferred from homology"/>
<dbReference type="EC" id="2.1.1.63" evidence="3"/>
<dbReference type="Pfam" id="PF01035">
    <property type="entry name" value="DNA_binding_1"/>
    <property type="match status" value="1"/>
</dbReference>
<gene>
    <name evidence="11" type="ORF">MFMK1_000083</name>
</gene>
<evidence type="ECO:0000256" key="6">
    <source>
        <dbReference type="ARBA" id="ARBA00022763"/>
    </source>
</evidence>
<dbReference type="PROSITE" id="PS00374">
    <property type="entry name" value="MGMT"/>
    <property type="match status" value="1"/>
</dbReference>
<dbReference type="CDD" id="cd06445">
    <property type="entry name" value="ATase"/>
    <property type="match status" value="1"/>
</dbReference>
<feature type="domain" description="Methylated-DNA-[protein]-cysteine S-methyltransferase DNA binding" evidence="9">
    <location>
        <begin position="75"/>
        <end position="153"/>
    </location>
</feature>
<feature type="domain" description="Methylguanine DNA methyltransferase ribonuclease-like" evidence="10">
    <location>
        <begin position="6"/>
        <end position="67"/>
    </location>
</feature>
<dbReference type="RefSeq" id="WP_366923226.1">
    <property type="nucleotide sequence ID" value="NZ_CP121694.1"/>
</dbReference>
<dbReference type="Proteomes" id="UP001329915">
    <property type="component" value="Chromosome"/>
</dbReference>
<dbReference type="SUPFAM" id="SSF53155">
    <property type="entry name" value="Methylated DNA-protein cysteine methyltransferase domain"/>
    <property type="match status" value="1"/>
</dbReference>
<dbReference type="Gene3D" id="1.10.10.10">
    <property type="entry name" value="Winged helix-like DNA-binding domain superfamily/Winged helix DNA-binding domain"/>
    <property type="match status" value="1"/>
</dbReference>
<dbReference type="InterPro" id="IPR008332">
    <property type="entry name" value="MethylG_MeTrfase_N"/>
</dbReference>
<protein>
    <recommendedName>
        <fullName evidence="3">methylated-DNA--[protein]-cysteine S-methyltransferase</fullName>
        <ecNumber evidence="3">2.1.1.63</ecNumber>
    </recommendedName>
</protein>
<dbReference type="PANTHER" id="PTHR10815:SF13">
    <property type="entry name" value="METHYLATED-DNA--PROTEIN-CYSTEINE METHYLTRANSFERASE"/>
    <property type="match status" value="1"/>
</dbReference>
<reference evidence="11 12" key="1">
    <citation type="submission" date="2023-04" db="EMBL/GenBank/DDBJ databases">
        <authorList>
            <person name="Hsu D."/>
        </authorList>
    </citation>
    <scope>NUCLEOTIDE SEQUENCE [LARGE SCALE GENOMIC DNA]</scope>
    <source>
        <strain evidence="11 12">MK1</strain>
    </source>
</reference>
<dbReference type="NCBIfam" id="TIGR00589">
    <property type="entry name" value="ogt"/>
    <property type="match status" value="1"/>
</dbReference>
<sequence>MYRYQFSAPTGYITFFGDHRGLVRVTLQDDKVTLPNQQYPQWLDLAIKVVERYLQGEKVDLTTIPVDWREIGGTEFQQRVWHGCQQIGYGSLRAYSWLAERIGCPRGYQAVGQALGRNPVPLVIPCHRVIAKNGLGGFTGGLRIKRALLSLEGQDDNCWRG</sequence>